<dbReference type="SUPFAM" id="SSF51905">
    <property type="entry name" value="FAD/NAD(P)-binding domain"/>
    <property type="match status" value="8"/>
</dbReference>
<evidence type="ECO:0000259" key="2">
    <source>
        <dbReference type="Pfam" id="PF01593"/>
    </source>
</evidence>
<feature type="domain" description="Amine oxidase" evidence="2">
    <location>
        <begin position="183"/>
        <end position="495"/>
    </location>
</feature>
<dbReference type="Gene3D" id="3.50.50.60">
    <property type="entry name" value="FAD/NAD(P)-binding domain"/>
    <property type="match status" value="10"/>
</dbReference>
<dbReference type="Gene3D" id="3.90.660.10">
    <property type="match status" value="8"/>
</dbReference>
<sequence length="4032" mass="460502">MNASIVPEIQKYSCPLRSTCKLSVTSMLQFILSERYIVRDLKKFYFKMNLSICTFISVLNILCLLIITQEKVEANNFSNIKSVENAKIVIIGAGVSGIAAASKLFENGFKEDLYYFDSNGTRLNNETEKQLRNFYFDYLFEESDTGFESYGEYANEAFNRKFGNALTIYKDRKKYLNSYELNRLAEEGADSWFEISAQPIELYTDYPGTENVNWKTRGYSTLLDYLIKRYPNPQEELPVVKNTLLNSEVVKINDLNRKEGLPILVTTKNRTTYEANHVIMTASIGVLKAKHSSLFIPQLPKQITETIKFKIISIRLQGFAFGRVGKVYLLFKKPFWQLGDKKILQFSFLWSNTERRSIEKSEKKWTLGIESVSSVDHKPKLLKIWVVGKYVQLMERISEDKLFNHSVECLHRFLGKTYNITRPIAILRTTWFSNPNFRGTYSYRSVKMQKQGILSKNLEVPISPKNLRILFAGEATSVERYSTVDGAMTSGWKAAIILMMIGNNLATSSNVDNFTKKKEPKIIVVGAGSSGIAAASKLFENGFKNVTILEAQSRVGGRIYTIQFGNYSVDLGGQWVKGEEGNAVFKLAQPLDLIDKSDEPDYGLVQEYIDSLGNPLSEELVKNISDFCSNYIYETDFFNGSVFDERFSNIPEVFLEKKKYLQYLELFTISFSSADSWRDVSLFNNDRFRVFPGDHIINWKDDGYSKVFDLLTKRFPNPEEELPVLNNTILNSEVTKIDYSKNNAESSISITTFNGISYQADHVIVTVSLGVLKNQYETLFNPLLPEYKQKAIKGLGFGNIAKIYLLFDKPFWNLGNRRVLQLSFVLNEEQRKELENDSEKMWLLGMIGAITVHHRPKVLEVFVAGKYAKAMEALTEDKVFNHTVENLHRFLDKKYNVTTPIAFLRTQWFTNPHFRGAYSYRSVETHRQRIYADLLEEALGERNITILFAVMENIKRVLKIAFLLCLVLASNLKMCACESNDTAVANKTETITHPRIVIVGAGPSGIAAAAKLLENGFKNVTILEAEDRIGGRVYTSKIGDNSVDLGGQWVHGTEGNIVYELANPLGVLDVSDKPNFGLEQEYLDSLGNHLDEAVTKNVSNFFFKYAENWGVDTNMTTDSLGEHIEKVFDKHFKDNPEIFNDRKKFLHHLELFTISLESAENWTDISGAPDDQYRECPGDNMINWKERGYSTILDILMKRFPDPAMEIPVLSNTILESEVVCIDYLKNEEGPPVLVTTTKGQLYKADHVIVTVPLGVLKAKHESLFIPPLPDYKIETIKSLGFGSVAKIYLMFEKPFWNLGDRRVLHFTFIWNDAERTALQNETEKTWLLGISGVRTVEHKPNLLEVWVAGKYAKDMELLSDEAVFNHTMENLHRFLDKHYTVSEPLSMLRTRWYTNPHFRGTYSYRSVETEKKKVFPEMLERPLENGTILFAGEATHKDRFSTVDGAIASGWKAADRLINQYETLLPTMERKKMKFSKVFFIALFGFVFGEKSDITKKNARVIVIGAGASGIAAVSKLMENGFNNITILEAENRIGGRVYTASLGNYSIDLGGQWVHGEADNIAFNMAKSLDLLDVSNREDYGLKQIFLDSSGNILPLYLSTKLEEFYNRYVSDVDLIEDSGFEDLGHYVEKAFDEVFKDDPTILNEKKKYLNHLEAMRFTQDPAESWHDISVPEMSMYKAYQGDQMINWKKRGYSTILDLLMKRYPNPDYELPIMNHTILNSEVISIDYSNRSEEPSVQVNTSNGQFYIADHVIVTVSLGVLKDKHKHLFTPTLPDYKINSIEGIGFGAVAKIVMLFEKPFWNLGDDERLLWFPFIWNDDSRKQIEADLEKKWLLGMNGAMTVEYKPRLLVFWITGKYVKHMENLPEGVVFNHSVENLQRFFGKSYNVSKPIAMMRSRWYSNPHFEGSYSYRSVESHKRQVYPEMLERPLNEDNLKLLFAGEATESDRFSTVDGAIKSGWKAADRLIEHYEKSIALNNFGFSSSSNISTLEKNARIIVIGAGPSGIAATTKLMENGFDNVTILEAEDRIGGRVYTTKLGNYSIDIGGQWVHGQDGNVVFQLAYPLGLVDVSDAPRYGTKEEFLDSSGNLVDAETVAKVGEFFNTHIYNDDKINAGYESIGEYAEKKFDEVFKDDPIILNQKRKFLHFLELSILESDSAFSWHDVSVPGYAVYKIFAGDQLGNWKERGYSTILDILMKRYPDPENEIPVINNTMLNAEVMSIDYSQNVERSPVLVTTTEGQVYKADHVIVTVPLGVLKAKHQTLFIPPLPDYKVNVINYTGYGAVAKIFMLFDEPFWNSENKKRVLHFSFVWNEDDRQKIEADPDKKWLYGMDSAMTVEYKPQLLSLWVTGESVKDMEALPEETVFNHSVENLKRFLGKKYNVSTPIAMMRSRWYSNPHFKGTYSYRSIETHKQQVFPEMLERPLDVQNMKILFAGEATESERFSTVDGAIRSGWKAADRLIDHYKKMNKLNAKIIIIGSGPSGIAAASKLFENEFHNVMILEAEDRIGGRNYSIDLGGQWVHGTKDNMAFELANPYGLLDISDKEDSGLDIVGLDSSGNHIDPELANKLTDFYYEYVDSPDTRKDPASESIGQRAEKVYDEFFKNDSSALNQKRKFLDYLELSRNQEDSAFSWCDVSVPGLREYTNLEGDQWVNWKERGFSTILDILMKRYPNPEKENPIFNKTLLNVEVLSIDYLQNVKGPSVLITTTKGQLYKADHVIVTVSLGVLKEKYMSLFIPPLPDYKVNTIKASGFGAIAKIYFMYDEPFWTLKNNTRILHFSFLWNDAERKHIEADPEKEWLLGMATVLTVEKKPNLLSLWVSGKYVKQMEELPEEKVFNHSVENIQRFLGKKYNVTMPIAMLRSRWYNNPHFRGTYSYRSVEAHRQKVFPEMLERPLNEQTLKVLFAGEATSSHRYGTVDGAIRSGWKAADRLIDHYKKLRKAYNITTPLGMIRSRWYSNPHFRGVYSYWSVEAHKQQVSRNVGESTRCTNFVCLMLDLMFLVYFQKVLFAGETTESERYGTVDGTIKSGWKATDRLISHYKVSNAKIIIVGAGPSGIAAASKLIDNGFKNVIILEAENRIGGRVYTTEFGNYSVDLGGQWIVGNGSVVYEMGKSFDLIDDSEAEDNPFYIDFLDSSGNKLESDLLNKLQEFLPKILVENFGDNPEGYETFGQYIEKSYDEMFKNDATMMNNKKRYLDQFESMRITNEASDSWFDISAPGLSEFKYYLGDQTGNWKERGYSTILDLLMKRYPNLKNELSVLNNTILNSEVMTIDYSQNKEGPPVIVTTTKGQLYKADHVIVTVSLGVLKEKYKSLFIPPLPYYKINTIEATGYGTTAKIYLLFDKPFLNIEDKTKRVTFFLMWKDDDINIIEADPEKNWLLGMTCILTVEYKPNLLQLWVSGKHARQMEALSEEKVFNHSVETIKRFFGKSFNVSTPIAMLRSRWYSNPHFRGVYSYRSVETHKQKVFPKMLERPLDEKNLRVLFAGEAISSHRYGTVDGAVQSGLDAANRLMDHYKKIQILMFTCVTILSNIRFSYCETNTTLNKNAMIIIVGAGASGIAAASKLMENGFNNITILEAEDRIGGRVYTHKFGDYAIDIGGQWVHGIDGNIVYELAQPYNLIEISNAENADFKSEFLDSSGKKLDSDELKRIEAFIGEYVEALNCEKHPGSENFGQFIEKAFDEVFKNDSAIMQEKERFLTYFETIRIQSDAADDWHDISAPGLSEFHMYSGDEKANWKERGYSTILDILMKRYPNPENELPVLNNTILKTEVTVIDYSNKPGVPSISVTSNWGHTYKADHVIVTVSLGVLKEKHKTLFTPPLPDYKINAIEATGYGTAAKFFILFDKPFWQLDDRTKLLNFLFLWKEDDKKAIEADPDKQWLLGLSDGLTVEHKPNLLTLWVSGKYAKQMEALPPEKVLDHSIENIKRFLGKAYNITTPKAFIRSRWHTNPHFRGIYSYRSVEAHKRQVFPEMLERPLDEENLRILFAGEATSSHRYATVDGAIQSGWKAADRLIDHYEKISTVPSSTAGA</sequence>
<evidence type="ECO:0000256" key="1">
    <source>
        <dbReference type="SAM" id="Phobius"/>
    </source>
</evidence>
<dbReference type="PANTHER" id="PTHR10742">
    <property type="entry name" value="FLAVIN MONOAMINE OXIDASE"/>
    <property type="match status" value="1"/>
</dbReference>
<dbReference type="Proteomes" id="UP000215335">
    <property type="component" value="Unassembled WGS sequence"/>
</dbReference>
<dbReference type="OrthoDB" id="5046242at2759"/>
<feature type="domain" description="Amine oxidase" evidence="2">
    <location>
        <begin position="2939"/>
        <end position="3038"/>
    </location>
</feature>
<dbReference type="InterPro" id="IPR050281">
    <property type="entry name" value="Flavin_monoamine_oxidase"/>
</dbReference>
<feature type="domain" description="Amine oxidase" evidence="2">
    <location>
        <begin position="3056"/>
        <end position="3512"/>
    </location>
</feature>
<feature type="transmembrane region" description="Helical" evidence="1">
    <location>
        <begin position="44"/>
        <end position="67"/>
    </location>
</feature>
<feature type="domain" description="Amine oxidase" evidence="2">
    <location>
        <begin position="530"/>
        <end position="929"/>
    </location>
</feature>
<feature type="domain" description="Amine oxidase" evidence="2">
    <location>
        <begin position="2483"/>
        <end position="2934"/>
    </location>
</feature>
<feature type="domain" description="Amine oxidase" evidence="2">
    <location>
        <begin position="3558"/>
        <end position="4016"/>
    </location>
</feature>
<dbReference type="GO" id="GO:0046592">
    <property type="term" value="F:polyamine oxidase activity"/>
    <property type="evidence" value="ECO:0007669"/>
    <property type="project" value="TreeGrafter"/>
</dbReference>
<feature type="domain" description="Amine oxidase" evidence="2">
    <location>
        <begin position="1004"/>
        <end position="1459"/>
    </location>
</feature>
<organism evidence="3 4">
    <name type="scientific">Trichomalopsis sarcophagae</name>
    <dbReference type="NCBI Taxonomy" id="543379"/>
    <lineage>
        <taxon>Eukaryota</taxon>
        <taxon>Metazoa</taxon>
        <taxon>Ecdysozoa</taxon>
        <taxon>Arthropoda</taxon>
        <taxon>Hexapoda</taxon>
        <taxon>Insecta</taxon>
        <taxon>Pterygota</taxon>
        <taxon>Neoptera</taxon>
        <taxon>Endopterygota</taxon>
        <taxon>Hymenoptera</taxon>
        <taxon>Apocrita</taxon>
        <taxon>Proctotrupomorpha</taxon>
        <taxon>Chalcidoidea</taxon>
        <taxon>Pteromalidae</taxon>
        <taxon>Pteromalinae</taxon>
        <taxon>Trichomalopsis</taxon>
    </lineage>
</organism>
<protein>
    <recommendedName>
        <fullName evidence="2">Amine oxidase domain-containing protein</fullName>
    </recommendedName>
</protein>
<keyword evidence="1" id="KW-1133">Transmembrane helix</keyword>
<keyword evidence="1" id="KW-0472">Membrane</keyword>
<name>A0A232FNE6_9HYME</name>
<reference evidence="3 4" key="1">
    <citation type="journal article" date="2017" name="Curr. Biol.">
        <title>The Evolution of Venom by Co-option of Single-Copy Genes.</title>
        <authorList>
            <person name="Martinson E.O."/>
            <person name="Mrinalini"/>
            <person name="Kelkar Y.D."/>
            <person name="Chang C.H."/>
            <person name="Werren J.H."/>
        </authorList>
    </citation>
    <scope>NUCLEOTIDE SEQUENCE [LARGE SCALE GENOMIC DNA]</scope>
    <source>
        <strain evidence="3 4">Alberta</strain>
        <tissue evidence="3">Whole body</tissue>
    </source>
</reference>
<proteinExistence type="predicted"/>
<dbReference type="EMBL" id="NNAY01000011">
    <property type="protein sequence ID" value="OXU32040.1"/>
    <property type="molecule type" value="Genomic_DNA"/>
</dbReference>
<evidence type="ECO:0000313" key="4">
    <source>
        <dbReference type="Proteomes" id="UP000215335"/>
    </source>
</evidence>
<gene>
    <name evidence="3" type="ORF">TSAR_004338</name>
</gene>
<dbReference type="STRING" id="543379.A0A232FNE6"/>
<dbReference type="InterPro" id="IPR036188">
    <property type="entry name" value="FAD/NAD-bd_sf"/>
</dbReference>
<dbReference type="PANTHER" id="PTHR10742:SF398">
    <property type="entry name" value="AMINE OXIDASE DOMAIN-CONTAINING PROTEIN-RELATED"/>
    <property type="match status" value="1"/>
</dbReference>
<accession>A0A232FNE6</accession>
<dbReference type="Pfam" id="PF01593">
    <property type="entry name" value="Amino_oxidase"/>
    <property type="match status" value="9"/>
</dbReference>
<keyword evidence="4" id="KW-1185">Reference proteome</keyword>
<feature type="domain" description="Amine oxidase" evidence="2">
    <location>
        <begin position="1510"/>
        <end position="1968"/>
    </location>
</feature>
<evidence type="ECO:0000313" key="3">
    <source>
        <dbReference type="EMBL" id="OXU32040.1"/>
    </source>
</evidence>
<keyword evidence="1" id="KW-0812">Transmembrane</keyword>
<dbReference type="SUPFAM" id="SSF54373">
    <property type="entry name" value="FAD-linked reductases, C-terminal domain"/>
    <property type="match status" value="8"/>
</dbReference>
<dbReference type="PRINTS" id="PR00419">
    <property type="entry name" value="ADXRDTASE"/>
</dbReference>
<dbReference type="InterPro" id="IPR002937">
    <property type="entry name" value="Amino_oxidase"/>
</dbReference>
<comment type="caution">
    <text evidence="3">The sequence shown here is derived from an EMBL/GenBank/DDBJ whole genome shotgun (WGS) entry which is preliminary data.</text>
</comment>
<feature type="domain" description="Amine oxidase" evidence="2">
    <location>
        <begin position="2005"/>
        <end position="2462"/>
    </location>
</feature>